<dbReference type="Proteomes" id="UP000469440">
    <property type="component" value="Unassembled WGS sequence"/>
</dbReference>
<dbReference type="SUPFAM" id="SSF56235">
    <property type="entry name" value="N-terminal nucleophile aminohydrolases (Ntn hydrolases)"/>
    <property type="match status" value="1"/>
</dbReference>
<dbReference type="PIRSF" id="PIRSF001589">
    <property type="entry name" value="Asn_synthetase_glu-h"/>
    <property type="match status" value="1"/>
</dbReference>
<reference evidence="13 14" key="1">
    <citation type="submission" date="2019-09" db="EMBL/GenBank/DDBJ databases">
        <title>Genome sequence of Clostridium sp. EA1.</title>
        <authorList>
            <person name="Poehlein A."/>
            <person name="Bengelsdorf F.R."/>
            <person name="Daniel R."/>
        </authorList>
    </citation>
    <scope>NUCLEOTIDE SEQUENCE [LARGE SCALE GENOMIC DNA]</scope>
    <source>
        <strain evidence="13 14">EA1</strain>
    </source>
</reference>
<evidence type="ECO:0000256" key="4">
    <source>
        <dbReference type="ARBA" id="ARBA00022741"/>
    </source>
</evidence>
<keyword evidence="5 10" id="KW-0067">ATP-binding</keyword>
<dbReference type="EC" id="6.3.5.4" evidence="3"/>
<dbReference type="SUPFAM" id="SSF52402">
    <property type="entry name" value="Adenine nucleotide alpha hydrolases-like"/>
    <property type="match status" value="1"/>
</dbReference>
<keyword evidence="6 9" id="KW-0061">Asparagine biosynthesis</keyword>
<name>A0A6N8HUW1_9FIRM</name>
<feature type="binding site" evidence="10">
    <location>
        <position position="106"/>
    </location>
    <ligand>
        <name>L-glutamine</name>
        <dbReference type="ChEBI" id="CHEBI:58359"/>
    </ligand>
</feature>
<dbReference type="OrthoDB" id="9763290at2"/>
<keyword evidence="13" id="KW-0436">Ligase</keyword>
<dbReference type="RefSeq" id="WP_066644655.1">
    <property type="nucleotide sequence ID" value="NZ_VWXL01000003.1"/>
</dbReference>
<comment type="pathway">
    <text evidence="1">Amino-acid biosynthesis; L-asparagine biosynthesis; L-asparagine from L-aspartate (L-Gln route): step 1/1.</text>
</comment>
<dbReference type="GO" id="GO:0005524">
    <property type="term" value="F:ATP binding"/>
    <property type="evidence" value="ECO:0007669"/>
    <property type="project" value="UniProtKB-KW"/>
</dbReference>
<dbReference type="AlphaFoldDB" id="A0A6N8HUW1"/>
<keyword evidence="14" id="KW-1185">Reference proteome</keyword>
<evidence type="ECO:0000256" key="10">
    <source>
        <dbReference type="PIRSR" id="PIRSR001589-2"/>
    </source>
</evidence>
<comment type="similarity">
    <text evidence="2">Belongs to the asparagine synthetase family.</text>
</comment>
<sequence length="479" mass="54232">MCGIAGFCNYNEDFTEEAPFLGQLARRMGNTLRHRGPDENGVFISTHAAFAHQRLAVIDLEGGKQPMTAYAGGYRYTIVYNGELYNGDELRRELESIGYVFETTSDTEILLKCYIHYGSECPKKLNGIFAFAVDDERRNRCFLCRDRFGVKPLFYTLAGDRLVFGSEIKALLQYPGVNPILDRNGLCEVLGIGPARTAGVGVFKDIYEIKPGFFAISDRNGFSVKPYFQIESHEHPDSYEDTVKHVRYLLEDAITRQLVSDVPLCTFLSGGLDSSVVTSVAARKYRDLGQILSTYSFEFTGNDRYFKPTAFQPDSDDPWAAKMAEYCGTNHTVLKCDNLSQADKLYDAVDAKDMPGMADVDSSLLHFCRMIKKDHVVAVSGECADEIFGGYPWFHKKEAFEGHCFPWSPDLSVRTDLFKPEINDALDLEDYVNQRYEESISEVPKLENENSQEARRREISYLNIKWFMTTLLDDRAGIV</sequence>
<evidence type="ECO:0000256" key="6">
    <source>
        <dbReference type="ARBA" id="ARBA00022888"/>
    </source>
</evidence>
<dbReference type="Pfam" id="PF13537">
    <property type="entry name" value="GATase_7"/>
    <property type="match status" value="1"/>
</dbReference>
<proteinExistence type="inferred from homology"/>
<evidence type="ECO:0000256" key="1">
    <source>
        <dbReference type="ARBA" id="ARBA00005187"/>
    </source>
</evidence>
<evidence type="ECO:0000313" key="14">
    <source>
        <dbReference type="Proteomes" id="UP000469440"/>
    </source>
</evidence>
<dbReference type="InterPro" id="IPR014729">
    <property type="entry name" value="Rossmann-like_a/b/a_fold"/>
</dbReference>
<comment type="caution">
    <text evidence="13">The sequence shown here is derived from an EMBL/GenBank/DDBJ whole genome shotgun (WGS) entry which is preliminary data.</text>
</comment>
<dbReference type="PANTHER" id="PTHR43284:SF1">
    <property type="entry name" value="ASPARAGINE SYNTHETASE"/>
    <property type="match status" value="1"/>
</dbReference>
<feature type="binding site" evidence="10">
    <location>
        <begin position="380"/>
        <end position="381"/>
    </location>
    <ligand>
        <name>ATP</name>
        <dbReference type="ChEBI" id="CHEBI:30616"/>
    </ligand>
</feature>
<dbReference type="InterPro" id="IPR033738">
    <property type="entry name" value="AsnB_N"/>
</dbReference>
<evidence type="ECO:0000256" key="9">
    <source>
        <dbReference type="PIRSR" id="PIRSR001589-1"/>
    </source>
</evidence>
<evidence type="ECO:0000256" key="2">
    <source>
        <dbReference type="ARBA" id="ARBA00005752"/>
    </source>
</evidence>
<keyword evidence="7 9" id="KW-0315">Glutamine amidotransferase</keyword>
<dbReference type="InterPro" id="IPR001962">
    <property type="entry name" value="Asn_synthase"/>
</dbReference>
<accession>A0A6N8HUW1</accession>
<protein>
    <recommendedName>
        <fullName evidence="3">asparagine synthase (glutamine-hydrolyzing)</fullName>
        <ecNumber evidence="3">6.3.5.4</ecNumber>
    </recommendedName>
</protein>
<gene>
    <name evidence="13" type="primary">asnO_2</name>
    <name evidence="13" type="ORF">CAFE_01480</name>
</gene>
<dbReference type="Pfam" id="PF00733">
    <property type="entry name" value="Asn_synthase"/>
    <property type="match status" value="1"/>
</dbReference>
<dbReference type="NCBIfam" id="TIGR01536">
    <property type="entry name" value="asn_synth_AEB"/>
    <property type="match status" value="1"/>
</dbReference>
<dbReference type="Gene3D" id="3.40.50.620">
    <property type="entry name" value="HUPs"/>
    <property type="match status" value="1"/>
</dbReference>
<dbReference type="PROSITE" id="PS51278">
    <property type="entry name" value="GATASE_TYPE_2"/>
    <property type="match status" value="1"/>
</dbReference>
<dbReference type="Gene3D" id="3.60.20.10">
    <property type="entry name" value="Glutamine Phosphoribosylpyrophosphate, subunit 1, domain 1"/>
    <property type="match status" value="1"/>
</dbReference>
<dbReference type="InterPro" id="IPR017932">
    <property type="entry name" value="GATase_2_dom"/>
</dbReference>
<evidence type="ECO:0000256" key="11">
    <source>
        <dbReference type="PIRSR" id="PIRSR001589-3"/>
    </source>
</evidence>
<evidence type="ECO:0000256" key="3">
    <source>
        <dbReference type="ARBA" id="ARBA00012737"/>
    </source>
</evidence>
<feature type="active site" description="For GATase activity" evidence="9">
    <location>
        <position position="2"/>
    </location>
</feature>
<comment type="catalytic activity">
    <reaction evidence="8">
        <text>L-aspartate + L-glutamine + ATP + H2O = L-asparagine + L-glutamate + AMP + diphosphate + H(+)</text>
        <dbReference type="Rhea" id="RHEA:12228"/>
        <dbReference type="ChEBI" id="CHEBI:15377"/>
        <dbReference type="ChEBI" id="CHEBI:15378"/>
        <dbReference type="ChEBI" id="CHEBI:29985"/>
        <dbReference type="ChEBI" id="CHEBI:29991"/>
        <dbReference type="ChEBI" id="CHEBI:30616"/>
        <dbReference type="ChEBI" id="CHEBI:33019"/>
        <dbReference type="ChEBI" id="CHEBI:58048"/>
        <dbReference type="ChEBI" id="CHEBI:58359"/>
        <dbReference type="ChEBI" id="CHEBI:456215"/>
        <dbReference type="EC" id="6.3.5.4"/>
    </reaction>
</comment>
<evidence type="ECO:0000256" key="5">
    <source>
        <dbReference type="ARBA" id="ARBA00022840"/>
    </source>
</evidence>
<evidence type="ECO:0000259" key="12">
    <source>
        <dbReference type="PROSITE" id="PS51278"/>
    </source>
</evidence>
<evidence type="ECO:0000256" key="7">
    <source>
        <dbReference type="ARBA" id="ARBA00022962"/>
    </source>
</evidence>
<evidence type="ECO:0000313" key="13">
    <source>
        <dbReference type="EMBL" id="MVB09492.1"/>
    </source>
</evidence>
<dbReference type="InterPro" id="IPR006426">
    <property type="entry name" value="Asn_synth_AEB"/>
</dbReference>
<dbReference type="GO" id="GO:0006529">
    <property type="term" value="P:asparagine biosynthetic process"/>
    <property type="evidence" value="ECO:0007669"/>
    <property type="project" value="UniProtKB-KW"/>
</dbReference>
<dbReference type="PANTHER" id="PTHR43284">
    <property type="entry name" value="ASPARAGINE SYNTHETASE (GLUTAMINE-HYDROLYZING)"/>
    <property type="match status" value="1"/>
</dbReference>
<organism evidence="13 14">
    <name type="scientific">Caproicibacter fermentans</name>
    <dbReference type="NCBI Taxonomy" id="2576756"/>
    <lineage>
        <taxon>Bacteria</taxon>
        <taxon>Bacillati</taxon>
        <taxon>Bacillota</taxon>
        <taxon>Clostridia</taxon>
        <taxon>Eubacteriales</taxon>
        <taxon>Acutalibacteraceae</taxon>
        <taxon>Caproicibacter</taxon>
    </lineage>
</organism>
<dbReference type="InterPro" id="IPR029055">
    <property type="entry name" value="Ntn_hydrolases_N"/>
</dbReference>
<dbReference type="EMBL" id="VWXL01000003">
    <property type="protein sequence ID" value="MVB09492.1"/>
    <property type="molecule type" value="Genomic_DNA"/>
</dbReference>
<dbReference type="CDD" id="cd00712">
    <property type="entry name" value="AsnB"/>
    <property type="match status" value="1"/>
</dbReference>
<dbReference type="InterPro" id="IPR051786">
    <property type="entry name" value="ASN_synthetase/amidase"/>
</dbReference>
<feature type="site" description="Important for beta-aspartyl-AMP intermediate formation" evidence="11">
    <location>
        <position position="382"/>
    </location>
</feature>
<dbReference type="CDD" id="cd01991">
    <property type="entry name" value="Asn_synthase_B_C"/>
    <property type="match status" value="1"/>
</dbReference>
<dbReference type="GO" id="GO:0005829">
    <property type="term" value="C:cytosol"/>
    <property type="evidence" value="ECO:0007669"/>
    <property type="project" value="TreeGrafter"/>
</dbReference>
<keyword evidence="9" id="KW-0028">Amino-acid biosynthesis</keyword>
<keyword evidence="4 10" id="KW-0547">Nucleotide-binding</keyword>
<dbReference type="GO" id="GO:0004066">
    <property type="term" value="F:asparagine synthase (glutamine-hydrolyzing) activity"/>
    <property type="evidence" value="ECO:0007669"/>
    <property type="project" value="UniProtKB-EC"/>
</dbReference>
<feature type="domain" description="Glutamine amidotransferase type-2" evidence="12">
    <location>
        <begin position="2"/>
        <end position="220"/>
    </location>
</feature>
<evidence type="ECO:0000256" key="8">
    <source>
        <dbReference type="ARBA" id="ARBA00048741"/>
    </source>
</evidence>